<dbReference type="EMBL" id="CP034562">
    <property type="protein sequence ID" value="AZQ62577.1"/>
    <property type="molecule type" value="Genomic_DNA"/>
</dbReference>
<keyword evidence="2" id="KW-1185">Reference proteome</keyword>
<dbReference type="OrthoDB" id="9789813at2"/>
<evidence type="ECO:0000313" key="1">
    <source>
        <dbReference type="EMBL" id="AZQ62577.1"/>
    </source>
</evidence>
<name>A0A3S9P2Z9_9BACT</name>
<gene>
    <name evidence="1" type="ORF">EI427_10115</name>
</gene>
<dbReference type="PANTHER" id="PTHR35145">
    <property type="entry name" value="CYTOPLASMIC PROTEIN-RELATED"/>
    <property type="match status" value="1"/>
</dbReference>
<dbReference type="Pfam" id="PF04237">
    <property type="entry name" value="YjbR"/>
    <property type="match status" value="1"/>
</dbReference>
<dbReference type="InterPro" id="IPR038056">
    <property type="entry name" value="YjbR-like_sf"/>
</dbReference>
<dbReference type="Gene3D" id="3.90.1150.30">
    <property type="match status" value="1"/>
</dbReference>
<sequence>MNIEDYRSHCLKKKGVTEEFPFDESTLVFKVKGKVFALTNVDDFQSFNVKCDPEKAIDLRERYAGVKPGFHMNKKHWNTISVYSDFNDDQMYEALDHSYDLVFSKLPKKVREELTDD</sequence>
<dbReference type="KEGG" id="fll:EI427_10115"/>
<dbReference type="InterPro" id="IPR007351">
    <property type="entry name" value="YjbR"/>
</dbReference>
<evidence type="ECO:0000313" key="2">
    <source>
        <dbReference type="Proteomes" id="UP000267268"/>
    </source>
</evidence>
<dbReference type="PANTHER" id="PTHR35145:SF1">
    <property type="entry name" value="CYTOPLASMIC PROTEIN"/>
    <property type="match status" value="1"/>
</dbReference>
<organism evidence="1 2">
    <name type="scientific">Flammeovirga pectinis</name>
    <dbReference type="NCBI Taxonomy" id="2494373"/>
    <lineage>
        <taxon>Bacteria</taxon>
        <taxon>Pseudomonadati</taxon>
        <taxon>Bacteroidota</taxon>
        <taxon>Cytophagia</taxon>
        <taxon>Cytophagales</taxon>
        <taxon>Flammeovirgaceae</taxon>
        <taxon>Flammeovirga</taxon>
    </lineage>
</organism>
<dbReference type="RefSeq" id="WP_126614216.1">
    <property type="nucleotide sequence ID" value="NZ_CP034562.1"/>
</dbReference>
<dbReference type="Proteomes" id="UP000267268">
    <property type="component" value="Chromosome 1"/>
</dbReference>
<dbReference type="SUPFAM" id="SSF142906">
    <property type="entry name" value="YjbR-like"/>
    <property type="match status" value="1"/>
</dbReference>
<dbReference type="InterPro" id="IPR058532">
    <property type="entry name" value="YjbR/MT2646/Rv2570-like"/>
</dbReference>
<dbReference type="GO" id="GO:0003677">
    <property type="term" value="F:DNA binding"/>
    <property type="evidence" value="ECO:0007669"/>
    <property type="project" value="UniProtKB-KW"/>
</dbReference>
<proteinExistence type="predicted"/>
<reference evidence="1 2" key="1">
    <citation type="submission" date="2018-12" db="EMBL/GenBank/DDBJ databases">
        <title>Flammeovirga pectinis sp. nov., isolated from the gut of the Korean scallop, Patinopecten yessoensis.</title>
        <authorList>
            <person name="Bae J.-W."/>
            <person name="Jeong Y.-S."/>
            <person name="Kang W."/>
        </authorList>
    </citation>
    <scope>NUCLEOTIDE SEQUENCE [LARGE SCALE GENOMIC DNA]</scope>
    <source>
        <strain evidence="1 2">L12M1</strain>
    </source>
</reference>
<dbReference type="AlphaFoldDB" id="A0A3S9P2Z9"/>
<accession>A0A3S9P2Z9</accession>
<keyword evidence="1" id="KW-0238">DNA-binding</keyword>
<protein>
    <submittedName>
        <fullName evidence="1">MmcQ/YjbR family DNA-binding protein</fullName>
    </submittedName>
</protein>